<evidence type="ECO:0000313" key="3">
    <source>
        <dbReference type="Proteomes" id="UP000647339"/>
    </source>
</evidence>
<keyword evidence="1" id="KW-0812">Transmembrane</keyword>
<evidence type="ECO:0000313" key="2">
    <source>
        <dbReference type="EMBL" id="GGF33828.1"/>
    </source>
</evidence>
<comment type="caution">
    <text evidence="2">The sequence shown here is derived from an EMBL/GenBank/DDBJ whole genome shotgun (WGS) entry which is preliminary data.</text>
</comment>
<evidence type="ECO:0008006" key="4">
    <source>
        <dbReference type="Google" id="ProtNLM"/>
    </source>
</evidence>
<feature type="transmembrane region" description="Helical" evidence="1">
    <location>
        <begin position="95"/>
        <end position="113"/>
    </location>
</feature>
<keyword evidence="3" id="KW-1185">Reference proteome</keyword>
<keyword evidence="1" id="KW-0472">Membrane</keyword>
<reference evidence="3" key="1">
    <citation type="journal article" date="2019" name="Int. J. Syst. Evol. Microbiol.">
        <title>The Global Catalogue of Microorganisms (GCM) 10K type strain sequencing project: providing services to taxonomists for standard genome sequencing and annotation.</title>
        <authorList>
            <consortium name="The Broad Institute Genomics Platform"/>
            <consortium name="The Broad Institute Genome Sequencing Center for Infectious Disease"/>
            <person name="Wu L."/>
            <person name="Ma J."/>
        </authorList>
    </citation>
    <scope>NUCLEOTIDE SEQUENCE [LARGE SCALE GENOMIC DNA]</scope>
    <source>
        <strain evidence="3">CGMCC 1.15407</strain>
    </source>
</reference>
<evidence type="ECO:0000256" key="1">
    <source>
        <dbReference type="SAM" id="Phobius"/>
    </source>
</evidence>
<protein>
    <recommendedName>
        <fullName evidence="4">HupE/UreJ family protein</fullName>
    </recommendedName>
</protein>
<feature type="transmembrane region" description="Helical" evidence="1">
    <location>
        <begin position="125"/>
        <end position="145"/>
    </location>
</feature>
<organism evidence="2 3">
    <name type="scientific">Echinicola rosea</name>
    <dbReference type="NCBI Taxonomy" id="1807691"/>
    <lineage>
        <taxon>Bacteria</taxon>
        <taxon>Pseudomonadati</taxon>
        <taxon>Bacteroidota</taxon>
        <taxon>Cytophagia</taxon>
        <taxon>Cytophagales</taxon>
        <taxon>Cyclobacteriaceae</taxon>
        <taxon>Echinicola</taxon>
    </lineage>
</organism>
<feature type="transmembrane region" description="Helical" evidence="1">
    <location>
        <begin position="195"/>
        <end position="212"/>
    </location>
</feature>
<feature type="transmembrane region" description="Helical" evidence="1">
    <location>
        <begin position="67"/>
        <end position="89"/>
    </location>
</feature>
<dbReference type="Pfam" id="PF13795">
    <property type="entry name" value="HupE_UreJ_2"/>
    <property type="match status" value="1"/>
</dbReference>
<name>A0ABQ1V3R6_9BACT</name>
<gene>
    <name evidence="2" type="ORF">GCM10011339_22540</name>
</gene>
<sequence length="217" mass="24162">MIPLEAIGSLQSAFGVKRANKHYYMSQFQAYFKLGIEHILDLNGFDHILFVIALCAIYLLRDWKKILVLVTAFTIGHSITLALATLRIFSVNSNLIEFLIPVTIAVTAFFNILKPRPSSGSGIQANYAFALFFGLIHGLGFSNYLRSLLGRENSIWEPLLAFNLGLEAGQLIIVGIFIVISSITIGIFGTNRKEWALVISSIVLGMSIMMILDKVYW</sequence>
<keyword evidence="1" id="KW-1133">Transmembrane helix</keyword>
<proteinExistence type="predicted"/>
<dbReference type="EMBL" id="BMIU01000010">
    <property type="protein sequence ID" value="GGF33828.1"/>
    <property type="molecule type" value="Genomic_DNA"/>
</dbReference>
<accession>A0ABQ1V3R6</accession>
<dbReference type="Proteomes" id="UP000647339">
    <property type="component" value="Unassembled WGS sequence"/>
</dbReference>
<feature type="transmembrane region" description="Helical" evidence="1">
    <location>
        <begin position="165"/>
        <end position="188"/>
    </location>
</feature>
<feature type="transmembrane region" description="Helical" evidence="1">
    <location>
        <begin position="42"/>
        <end position="60"/>
    </location>
</feature>
<dbReference type="InterPro" id="IPR032809">
    <property type="entry name" value="Put_HupE_UreJ"/>
</dbReference>